<dbReference type="InterPro" id="IPR052959">
    <property type="entry name" value="Inner_membrane_assoc"/>
</dbReference>
<comment type="caution">
    <text evidence="2">The sequence shown here is derived from an EMBL/GenBank/DDBJ whole genome shotgun (WGS) entry which is preliminary data.</text>
</comment>
<keyword evidence="1" id="KW-0472">Membrane</keyword>
<dbReference type="RefSeq" id="WP_211329704.1">
    <property type="nucleotide sequence ID" value="NZ_JAANMQ010000014.1"/>
</dbReference>
<evidence type="ECO:0000313" key="2">
    <source>
        <dbReference type="EMBL" id="RKT62885.1"/>
    </source>
</evidence>
<dbReference type="PANTHER" id="PTHR38598">
    <property type="entry name" value="INNER MEMBRANE PROTEIN YJCH"/>
    <property type="match status" value="1"/>
</dbReference>
<reference evidence="2 3" key="1">
    <citation type="submission" date="2018-10" db="EMBL/GenBank/DDBJ databases">
        <title>Genomic Encyclopedia of Type Strains, Phase IV (KMG-IV): sequencing the most valuable type-strain genomes for metagenomic binning, comparative biology and taxonomic classification.</title>
        <authorList>
            <person name="Goeker M."/>
        </authorList>
    </citation>
    <scope>NUCLEOTIDE SEQUENCE [LARGE SCALE GENOMIC DNA]</scope>
    <source>
        <strain evidence="2 3">DSM 23841</strain>
    </source>
</reference>
<keyword evidence="1" id="KW-1133">Transmembrane helix</keyword>
<dbReference type="Proteomes" id="UP000270626">
    <property type="component" value="Unassembled WGS sequence"/>
</dbReference>
<dbReference type="EMBL" id="RBXP01000002">
    <property type="protein sequence ID" value="RKT62885.1"/>
    <property type="molecule type" value="Genomic_DNA"/>
</dbReference>
<evidence type="ECO:0000256" key="1">
    <source>
        <dbReference type="SAM" id="Phobius"/>
    </source>
</evidence>
<feature type="transmembrane region" description="Helical" evidence="1">
    <location>
        <begin position="27"/>
        <end position="47"/>
    </location>
</feature>
<evidence type="ECO:0000313" key="3">
    <source>
        <dbReference type="Proteomes" id="UP000270626"/>
    </source>
</evidence>
<protein>
    <submittedName>
        <fullName evidence="2">Uncharacterized membrane protein (DUF485 family)</fullName>
    </submittedName>
</protein>
<name>A0A495WQ46_9RHOO</name>
<dbReference type="AlphaFoldDB" id="A0A495WQ46"/>
<dbReference type="PANTHER" id="PTHR38598:SF1">
    <property type="entry name" value="INNER MEMBRANE PROTEIN YJCH"/>
    <property type="match status" value="1"/>
</dbReference>
<organism evidence="2 3">
    <name type="scientific">Azonexus fungiphilus</name>
    <dbReference type="NCBI Taxonomy" id="146940"/>
    <lineage>
        <taxon>Bacteria</taxon>
        <taxon>Pseudomonadati</taxon>
        <taxon>Pseudomonadota</taxon>
        <taxon>Betaproteobacteria</taxon>
        <taxon>Rhodocyclales</taxon>
        <taxon>Azonexaceae</taxon>
        <taxon>Azonexus</taxon>
    </lineage>
</organism>
<gene>
    <name evidence="2" type="ORF">DFR40_0221</name>
</gene>
<keyword evidence="3" id="KW-1185">Reference proteome</keyword>
<dbReference type="GO" id="GO:0005886">
    <property type="term" value="C:plasma membrane"/>
    <property type="evidence" value="ECO:0007669"/>
    <property type="project" value="TreeGrafter"/>
</dbReference>
<dbReference type="InterPro" id="IPR007436">
    <property type="entry name" value="DUF485"/>
</dbReference>
<proteinExistence type="predicted"/>
<accession>A0A495WQ46</accession>
<sequence>MQKHAASYAQIRENPRFQALVGKRNRYAFALSALIVCAYFSYILLIAFRPDWMARPLAAGMTINLGIPFGLGIIVLTVLLTALYVRRANREFDPEAAEIRRQVLK</sequence>
<keyword evidence="1" id="KW-0812">Transmembrane</keyword>
<feature type="transmembrane region" description="Helical" evidence="1">
    <location>
        <begin position="67"/>
        <end position="85"/>
    </location>
</feature>
<dbReference type="Pfam" id="PF04341">
    <property type="entry name" value="DUF485"/>
    <property type="match status" value="1"/>
</dbReference>